<accession>A0ABW4SX37</accession>
<name>A0ABW4SX37_9ACTN</name>
<dbReference type="EMBL" id="JBHUFV010000033">
    <property type="protein sequence ID" value="MFD1934223.1"/>
    <property type="molecule type" value="Genomic_DNA"/>
</dbReference>
<protein>
    <submittedName>
        <fullName evidence="2">Uncharacterized protein</fullName>
    </submittedName>
</protein>
<feature type="transmembrane region" description="Helical" evidence="1">
    <location>
        <begin position="96"/>
        <end position="113"/>
    </location>
</feature>
<feature type="transmembrane region" description="Helical" evidence="1">
    <location>
        <begin position="122"/>
        <end position="144"/>
    </location>
</feature>
<comment type="caution">
    <text evidence="2">The sequence shown here is derived from an EMBL/GenBank/DDBJ whole genome shotgun (WGS) entry which is preliminary data.</text>
</comment>
<keyword evidence="1" id="KW-0812">Transmembrane</keyword>
<reference evidence="3" key="1">
    <citation type="journal article" date="2019" name="Int. J. Syst. Evol. Microbiol.">
        <title>The Global Catalogue of Microorganisms (GCM) 10K type strain sequencing project: providing services to taxonomists for standard genome sequencing and annotation.</title>
        <authorList>
            <consortium name="The Broad Institute Genomics Platform"/>
            <consortium name="The Broad Institute Genome Sequencing Center for Infectious Disease"/>
            <person name="Wu L."/>
            <person name="Ma J."/>
        </authorList>
    </citation>
    <scope>NUCLEOTIDE SEQUENCE [LARGE SCALE GENOMIC DNA]</scope>
    <source>
        <strain evidence="3">ICMP 6774ER</strain>
    </source>
</reference>
<keyword evidence="1" id="KW-1133">Transmembrane helix</keyword>
<keyword evidence="3" id="KW-1185">Reference proteome</keyword>
<proteinExistence type="predicted"/>
<organism evidence="2 3">
    <name type="scientific">Nonomuraea mangrovi</name>
    <dbReference type="NCBI Taxonomy" id="2316207"/>
    <lineage>
        <taxon>Bacteria</taxon>
        <taxon>Bacillati</taxon>
        <taxon>Actinomycetota</taxon>
        <taxon>Actinomycetes</taxon>
        <taxon>Streptosporangiales</taxon>
        <taxon>Streptosporangiaceae</taxon>
        <taxon>Nonomuraea</taxon>
    </lineage>
</organism>
<evidence type="ECO:0000256" key="1">
    <source>
        <dbReference type="SAM" id="Phobius"/>
    </source>
</evidence>
<sequence length="252" mass="26311">MRFWIVAASGIATVVVCCAVRAGFGVFSDEVGAEAARAAVMLLAGAWTGAMRDTRTIGMIFMFGGLLGVVGMLSQLPGLHIDSGSDVGLEDWLHHWIWVPQVMAPLLLVTALFPDGRPAWPWLIWLSVLTIGCLAVAVATFDWPRGDGGTGGNPVALPAPIEDAAGFGALFLIPASALLVLVSLLRRWSDSRRSALYPAGVLVVAVPFLLLDLATWFPAFHAAAIAVGGSPAGLSRLAGVRQDGPHADPPTG</sequence>
<feature type="transmembrane region" description="Helical" evidence="1">
    <location>
        <begin position="196"/>
        <end position="217"/>
    </location>
</feature>
<evidence type="ECO:0000313" key="2">
    <source>
        <dbReference type="EMBL" id="MFD1934223.1"/>
    </source>
</evidence>
<dbReference type="RefSeq" id="WP_379574270.1">
    <property type="nucleotide sequence ID" value="NZ_JBHUFV010000033.1"/>
</dbReference>
<feature type="transmembrane region" description="Helical" evidence="1">
    <location>
        <begin position="57"/>
        <end position="76"/>
    </location>
</feature>
<dbReference type="Proteomes" id="UP001597368">
    <property type="component" value="Unassembled WGS sequence"/>
</dbReference>
<gene>
    <name evidence="2" type="ORF">ACFSKW_22395</name>
</gene>
<feature type="transmembrane region" description="Helical" evidence="1">
    <location>
        <begin position="164"/>
        <end position="184"/>
    </location>
</feature>
<evidence type="ECO:0000313" key="3">
    <source>
        <dbReference type="Proteomes" id="UP001597368"/>
    </source>
</evidence>
<keyword evidence="1" id="KW-0472">Membrane</keyword>